<dbReference type="PANTHER" id="PTHR33202:SF7">
    <property type="entry name" value="FERRIC UPTAKE REGULATION PROTEIN"/>
    <property type="match status" value="1"/>
</dbReference>
<evidence type="ECO:0000313" key="9">
    <source>
        <dbReference type="EMBL" id="PIR03593.1"/>
    </source>
</evidence>
<keyword evidence="4" id="KW-0805">Transcription regulation</keyword>
<protein>
    <recommendedName>
        <fullName evidence="11">Transcriptional repressor</fullName>
    </recommendedName>
</protein>
<feature type="binding site" evidence="8">
    <location>
        <position position="129"/>
    </location>
    <ligand>
        <name>Fe cation</name>
        <dbReference type="ChEBI" id="CHEBI:24875"/>
    </ligand>
</feature>
<dbReference type="InterPro" id="IPR036388">
    <property type="entry name" value="WH-like_DNA-bd_sf"/>
</dbReference>
<dbReference type="InterPro" id="IPR036390">
    <property type="entry name" value="WH_DNA-bd_sf"/>
</dbReference>
<dbReference type="SUPFAM" id="SSF46785">
    <property type="entry name" value="Winged helix' DNA-binding domain"/>
    <property type="match status" value="1"/>
</dbReference>
<evidence type="ECO:0000313" key="10">
    <source>
        <dbReference type="Proteomes" id="UP000229600"/>
    </source>
</evidence>
<dbReference type="Pfam" id="PF01475">
    <property type="entry name" value="FUR"/>
    <property type="match status" value="1"/>
</dbReference>
<name>A0A2H0N3W7_9BACT</name>
<comment type="cofactor">
    <cofactor evidence="8">
        <name>Mn(2+)</name>
        <dbReference type="ChEBI" id="CHEBI:29035"/>
    </cofactor>
    <cofactor evidence="8">
        <name>Fe(2+)</name>
        <dbReference type="ChEBI" id="CHEBI:29033"/>
    </cofactor>
    <text evidence="8">Binds 1 Mn(2+) or Fe(2+) ion per subunit.</text>
</comment>
<feature type="binding site" evidence="7">
    <location>
        <position position="95"/>
    </location>
    <ligand>
        <name>Zn(2+)</name>
        <dbReference type="ChEBI" id="CHEBI:29105"/>
    </ligand>
</feature>
<evidence type="ECO:0000256" key="5">
    <source>
        <dbReference type="ARBA" id="ARBA00023125"/>
    </source>
</evidence>
<dbReference type="CDD" id="cd07153">
    <property type="entry name" value="Fur_like"/>
    <property type="match status" value="1"/>
</dbReference>
<feature type="binding site" evidence="7">
    <location>
        <position position="140"/>
    </location>
    <ligand>
        <name>Zn(2+)</name>
        <dbReference type="ChEBI" id="CHEBI:29105"/>
    </ligand>
</feature>
<dbReference type="Gene3D" id="3.30.1490.190">
    <property type="match status" value="1"/>
</dbReference>
<keyword evidence="5" id="KW-0238">DNA-binding</keyword>
<evidence type="ECO:0000256" key="4">
    <source>
        <dbReference type="ARBA" id="ARBA00023015"/>
    </source>
</evidence>
<dbReference type="GO" id="GO:1900376">
    <property type="term" value="P:regulation of secondary metabolite biosynthetic process"/>
    <property type="evidence" value="ECO:0007669"/>
    <property type="project" value="TreeGrafter"/>
</dbReference>
<evidence type="ECO:0000256" key="3">
    <source>
        <dbReference type="ARBA" id="ARBA00022833"/>
    </source>
</evidence>
<evidence type="ECO:0000256" key="7">
    <source>
        <dbReference type="PIRSR" id="PIRSR602481-1"/>
    </source>
</evidence>
<evidence type="ECO:0008006" key="11">
    <source>
        <dbReference type="Google" id="ProtNLM"/>
    </source>
</evidence>
<dbReference type="PANTHER" id="PTHR33202">
    <property type="entry name" value="ZINC UPTAKE REGULATION PROTEIN"/>
    <property type="match status" value="1"/>
</dbReference>
<evidence type="ECO:0000256" key="2">
    <source>
        <dbReference type="ARBA" id="ARBA00022491"/>
    </source>
</evidence>
<feature type="binding site" evidence="7">
    <location>
        <position position="137"/>
    </location>
    <ligand>
        <name>Zn(2+)</name>
        <dbReference type="ChEBI" id="CHEBI:29105"/>
    </ligand>
</feature>
<comment type="similarity">
    <text evidence="1">Belongs to the Fur family.</text>
</comment>
<evidence type="ECO:0000256" key="6">
    <source>
        <dbReference type="ARBA" id="ARBA00023163"/>
    </source>
</evidence>
<dbReference type="Proteomes" id="UP000229600">
    <property type="component" value="Unassembled WGS sequence"/>
</dbReference>
<dbReference type="GO" id="GO:0008270">
    <property type="term" value="F:zinc ion binding"/>
    <property type="evidence" value="ECO:0007669"/>
    <property type="project" value="TreeGrafter"/>
</dbReference>
<dbReference type="InterPro" id="IPR002481">
    <property type="entry name" value="FUR"/>
</dbReference>
<organism evidence="9 10">
    <name type="scientific">Candidatus Magasanikbacteria bacterium CG11_big_fil_rev_8_21_14_0_20_39_34</name>
    <dbReference type="NCBI Taxonomy" id="1974653"/>
    <lineage>
        <taxon>Bacteria</taxon>
        <taxon>Candidatus Magasanikiibacteriota</taxon>
    </lineage>
</organism>
<feature type="binding site" evidence="7">
    <location>
        <position position="98"/>
    </location>
    <ligand>
        <name>Zn(2+)</name>
        <dbReference type="ChEBI" id="CHEBI:29105"/>
    </ligand>
</feature>
<reference evidence="9 10" key="1">
    <citation type="submission" date="2017-09" db="EMBL/GenBank/DDBJ databases">
        <title>Depth-based differentiation of microbial function through sediment-hosted aquifers and enrichment of novel symbionts in the deep terrestrial subsurface.</title>
        <authorList>
            <person name="Probst A.J."/>
            <person name="Ladd B."/>
            <person name="Jarett J.K."/>
            <person name="Geller-Mcgrath D.E."/>
            <person name="Sieber C.M."/>
            <person name="Emerson J.B."/>
            <person name="Anantharaman K."/>
            <person name="Thomas B.C."/>
            <person name="Malmstrom R."/>
            <person name="Stieglmeier M."/>
            <person name="Klingl A."/>
            <person name="Woyke T."/>
            <person name="Ryan C.M."/>
            <person name="Banfield J.F."/>
        </authorList>
    </citation>
    <scope>NUCLEOTIDE SEQUENCE [LARGE SCALE GENOMIC DNA]</scope>
    <source>
        <strain evidence="9">CG11_big_fil_rev_8_21_14_0_20_39_34</strain>
    </source>
</reference>
<comment type="caution">
    <text evidence="9">The sequence shown here is derived from an EMBL/GenBank/DDBJ whole genome shotgun (WGS) entry which is preliminary data.</text>
</comment>
<feature type="binding site" evidence="8">
    <location>
        <position position="89"/>
    </location>
    <ligand>
        <name>Fe cation</name>
        <dbReference type="ChEBI" id="CHEBI:24875"/>
    </ligand>
</feature>
<dbReference type="Gene3D" id="1.10.10.10">
    <property type="entry name" value="Winged helix-like DNA-binding domain superfamily/Winged helix DNA-binding domain"/>
    <property type="match status" value="1"/>
</dbReference>
<evidence type="ECO:0000256" key="8">
    <source>
        <dbReference type="PIRSR" id="PIRSR602481-2"/>
    </source>
</evidence>
<dbReference type="AlphaFoldDB" id="A0A2H0N3W7"/>
<gene>
    <name evidence="9" type="ORF">COV59_05385</name>
</gene>
<comment type="cofactor">
    <cofactor evidence="7">
        <name>Zn(2+)</name>
        <dbReference type="ChEBI" id="CHEBI:29105"/>
    </cofactor>
    <text evidence="7">Binds 1 zinc ion per subunit.</text>
</comment>
<keyword evidence="3 7" id="KW-0862">Zinc</keyword>
<proteinExistence type="inferred from homology"/>
<sequence>MKTQEEIILQLKEKGYRSSNARNILLEAVYESREPLSVADFQKIFAKRKVKVNRTTIYRELNLLKKESVLIELQLKDGKRRYELEDRAHHHHIVCIRCQKVEDVMVCHTRTLIGKVLKQAKNFSEIVNHTSDFFGLCKKCVKS</sequence>
<dbReference type="GO" id="GO:0045892">
    <property type="term" value="P:negative regulation of DNA-templated transcription"/>
    <property type="evidence" value="ECO:0007669"/>
    <property type="project" value="TreeGrafter"/>
</dbReference>
<keyword evidence="8" id="KW-0408">Iron</keyword>
<keyword evidence="7" id="KW-0479">Metal-binding</keyword>
<keyword evidence="2" id="KW-0678">Repressor</keyword>
<keyword evidence="6" id="KW-0804">Transcription</keyword>
<evidence type="ECO:0000256" key="1">
    <source>
        <dbReference type="ARBA" id="ARBA00007957"/>
    </source>
</evidence>
<accession>A0A2H0N3W7</accession>
<dbReference type="EMBL" id="PCWN01000011">
    <property type="protein sequence ID" value="PIR03593.1"/>
    <property type="molecule type" value="Genomic_DNA"/>
</dbReference>
<dbReference type="InterPro" id="IPR043135">
    <property type="entry name" value="Fur_C"/>
</dbReference>
<dbReference type="GO" id="GO:0003700">
    <property type="term" value="F:DNA-binding transcription factor activity"/>
    <property type="evidence" value="ECO:0007669"/>
    <property type="project" value="InterPro"/>
</dbReference>
<dbReference type="GO" id="GO:0000976">
    <property type="term" value="F:transcription cis-regulatory region binding"/>
    <property type="evidence" value="ECO:0007669"/>
    <property type="project" value="TreeGrafter"/>
</dbReference>